<name>A0A3N2R8D7_9RHOB</name>
<dbReference type="Pfam" id="PF01425">
    <property type="entry name" value="Amidase"/>
    <property type="match status" value="1"/>
</dbReference>
<dbReference type="PANTHER" id="PTHR46310">
    <property type="entry name" value="AMIDASE 1"/>
    <property type="match status" value="1"/>
</dbReference>
<evidence type="ECO:0000256" key="1">
    <source>
        <dbReference type="SAM" id="MobiDB-lite"/>
    </source>
</evidence>
<keyword evidence="4" id="KW-1185">Reference proteome</keyword>
<dbReference type="EMBL" id="RDRB01000002">
    <property type="protein sequence ID" value="ROU03683.1"/>
    <property type="molecule type" value="Genomic_DNA"/>
</dbReference>
<feature type="domain" description="Amidase" evidence="2">
    <location>
        <begin position="17"/>
        <end position="181"/>
    </location>
</feature>
<dbReference type="Proteomes" id="UP000268016">
    <property type="component" value="Unassembled WGS sequence"/>
</dbReference>
<protein>
    <submittedName>
        <fullName evidence="3">Amidase</fullName>
        <ecNumber evidence="3">3.5.1.4</ecNumber>
    </submittedName>
</protein>
<dbReference type="NCBIfam" id="NF006169">
    <property type="entry name" value="PRK08310.1"/>
    <property type="match status" value="1"/>
</dbReference>
<dbReference type="Gene3D" id="3.90.1300.10">
    <property type="entry name" value="Amidase signature (AS) domain"/>
    <property type="match status" value="1"/>
</dbReference>
<dbReference type="InterPro" id="IPR020556">
    <property type="entry name" value="Amidase_CS"/>
</dbReference>
<dbReference type="SUPFAM" id="SSF75304">
    <property type="entry name" value="Amidase signature (AS) enzymes"/>
    <property type="match status" value="1"/>
</dbReference>
<dbReference type="OrthoDB" id="9777859at2"/>
<dbReference type="EC" id="3.5.1.4" evidence="3"/>
<dbReference type="InterPro" id="IPR023631">
    <property type="entry name" value="Amidase_dom"/>
</dbReference>
<accession>A0A3N2R8D7</accession>
<comment type="caution">
    <text evidence="3">The sequence shown here is derived from an EMBL/GenBank/DDBJ whole genome shotgun (WGS) entry which is preliminary data.</text>
</comment>
<feature type="region of interest" description="Disordered" evidence="1">
    <location>
        <begin position="85"/>
        <end position="108"/>
    </location>
</feature>
<dbReference type="InterPro" id="IPR036928">
    <property type="entry name" value="AS_sf"/>
</dbReference>
<evidence type="ECO:0000259" key="2">
    <source>
        <dbReference type="Pfam" id="PF01425"/>
    </source>
</evidence>
<dbReference type="PROSITE" id="PS00571">
    <property type="entry name" value="AMIDASES"/>
    <property type="match status" value="1"/>
</dbReference>
<dbReference type="RefSeq" id="WP_123641218.1">
    <property type="nucleotide sequence ID" value="NZ_ML119082.1"/>
</dbReference>
<dbReference type="PANTHER" id="PTHR46310:SF7">
    <property type="entry name" value="AMIDASE 1"/>
    <property type="match status" value="1"/>
</dbReference>
<gene>
    <name evidence="3" type="ORF">EAT49_05140</name>
</gene>
<dbReference type="AlphaFoldDB" id="A0A3N2R8D7"/>
<dbReference type="GO" id="GO:0004040">
    <property type="term" value="F:amidase activity"/>
    <property type="evidence" value="ECO:0007669"/>
    <property type="project" value="UniProtKB-EC"/>
</dbReference>
<organism evidence="3 4">
    <name type="scientific">Histidinibacterium lentulum</name>
    <dbReference type="NCBI Taxonomy" id="2480588"/>
    <lineage>
        <taxon>Bacteria</taxon>
        <taxon>Pseudomonadati</taxon>
        <taxon>Pseudomonadota</taxon>
        <taxon>Alphaproteobacteria</taxon>
        <taxon>Rhodobacterales</taxon>
        <taxon>Paracoccaceae</taxon>
        <taxon>Histidinibacterium</taxon>
    </lineage>
</organism>
<evidence type="ECO:0000313" key="3">
    <source>
        <dbReference type="EMBL" id="ROU03683.1"/>
    </source>
</evidence>
<reference evidence="3 4" key="1">
    <citation type="submission" date="2018-10" db="EMBL/GenBank/DDBJ databases">
        <title>Histidinibacterium lentulum gen. nov., sp. nov., a marine bacterium from the culture broth of Picochlorum sp. 122.</title>
        <authorList>
            <person name="Wang G."/>
        </authorList>
    </citation>
    <scope>NUCLEOTIDE SEQUENCE [LARGE SCALE GENOMIC DNA]</scope>
    <source>
        <strain evidence="3 4">B17</strain>
    </source>
</reference>
<keyword evidence="3" id="KW-0378">Hydrolase</keyword>
<proteinExistence type="predicted"/>
<evidence type="ECO:0000313" key="4">
    <source>
        <dbReference type="Proteomes" id="UP000268016"/>
    </source>
</evidence>
<sequence length="395" mass="40736">MTWAYVDAGVRLAPTGRGPLTGLRFAVKDVFDIEGRVTGAGCPAYAEGRGPAERTAPVILRLIAAGAELRGVTVTEELMFGVLGQSGTGEAPPNPKAPDRLPGGSSSGSASAVAAGLCDVALGTDTGGSVRVPASFCGIYGLRTGWGRVPATGVVPLAPRFDTVGWFAREAAVLEAVTAVLLPEPVPAQRDKDRLWLPAEVLEGLEPALARMIARAAEEAAEALGLALERRALGVARGDWGRAYKTLQGLATWAVHGPWLREMRPDLGPIARRRFEAAAAVDPAEGPGAEAVIRRLTAAVLPALDAGAVLVMPTTPGPAPRRDAVAAALEPVRAAILERTALAGLLGLAELSLPSLAHGGAPVGLSLVGHGWDERRLVAMAARLAPALGREKVTE</sequence>